<protein>
    <submittedName>
        <fullName evidence="2">Uncharacterized protein</fullName>
    </submittedName>
</protein>
<comment type="caution">
    <text evidence="2">The sequence shown here is derived from an EMBL/GenBank/DDBJ whole genome shotgun (WGS) entry which is preliminary data.</text>
</comment>
<dbReference type="AlphaFoldDB" id="A0AA92UDD9"/>
<evidence type="ECO:0000313" key="2">
    <source>
        <dbReference type="EMBL" id="RGW82680.1"/>
    </source>
</evidence>
<proteinExistence type="predicted"/>
<keyword evidence="1" id="KW-0472">Membrane</keyword>
<reference evidence="2 3" key="1">
    <citation type="submission" date="2018-08" db="EMBL/GenBank/DDBJ databases">
        <title>A genome reference for cultivated species of the human gut microbiota.</title>
        <authorList>
            <person name="Zou Y."/>
            <person name="Xue W."/>
            <person name="Luo G."/>
        </authorList>
    </citation>
    <scope>NUCLEOTIDE SEQUENCE [LARGE SCALE GENOMIC DNA]</scope>
    <source>
        <strain evidence="2 3">AF10-17</strain>
    </source>
</reference>
<dbReference type="Proteomes" id="UP000285776">
    <property type="component" value="Unassembled WGS sequence"/>
</dbReference>
<organism evidence="2 3">
    <name type="scientific">Segatella copri</name>
    <dbReference type="NCBI Taxonomy" id="165179"/>
    <lineage>
        <taxon>Bacteria</taxon>
        <taxon>Pseudomonadati</taxon>
        <taxon>Bacteroidota</taxon>
        <taxon>Bacteroidia</taxon>
        <taxon>Bacteroidales</taxon>
        <taxon>Prevotellaceae</taxon>
        <taxon>Segatella</taxon>
    </lineage>
</organism>
<dbReference type="EMBL" id="QSAV01000002">
    <property type="protein sequence ID" value="RGW82680.1"/>
    <property type="molecule type" value="Genomic_DNA"/>
</dbReference>
<gene>
    <name evidence="2" type="ORF">DWV53_00625</name>
</gene>
<feature type="transmembrane region" description="Helical" evidence="1">
    <location>
        <begin position="12"/>
        <end position="40"/>
    </location>
</feature>
<name>A0AA92UDD9_9BACT</name>
<evidence type="ECO:0000313" key="3">
    <source>
        <dbReference type="Proteomes" id="UP000285776"/>
    </source>
</evidence>
<accession>A0AA92UDD9</accession>
<dbReference type="RefSeq" id="WP_118150948.1">
    <property type="nucleotide sequence ID" value="NZ_QSAV01000002.1"/>
</dbReference>
<evidence type="ECO:0000256" key="1">
    <source>
        <dbReference type="SAM" id="Phobius"/>
    </source>
</evidence>
<feature type="transmembrane region" description="Helical" evidence="1">
    <location>
        <begin position="46"/>
        <end position="71"/>
    </location>
</feature>
<keyword evidence="1" id="KW-0812">Transmembrane</keyword>
<sequence>MDRIVNKIAGLGVPGIMLMVAISMTGLSGAAAITAALALLGPGGMLGGIAFLLLAGAITSALTEFGFDALFKAVIKKLYKNGETKETIRRKIEKGPWSKKLKAKAISDLGKL</sequence>
<keyword evidence="1" id="KW-1133">Transmembrane helix</keyword>